<keyword evidence="6 11" id="KW-0418">Kinase</keyword>
<keyword evidence="9" id="KW-0812">Transmembrane</keyword>
<dbReference type="SUPFAM" id="SSF55785">
    <property type="entry name" value="PYP-like sensor domain (PAS domain)"/>
    <property type="match status" value="1"/>
</dbReference>
<dbReference type="Pfam" id="PF00512">
    <property type="entry name" value="HisKA"/>
    <property type="match status" value="1"/>
</dbReference>
<dbReference type="InterPro" id="IPR035965">
    <property type="entry name" value="PAS-like_dom_sf"/>
</dbReference>
<keyword evidence="4" id="KW-0808">Transferase</keyword>
<dbReference type="SUPFAM" id="SSF55874">
    <property type="entry name" value="ATPase domain of HSP90 chaperone/DNA topoisomerase II/histidine kinase"/>
    <property type="match status" value="1"/>
</dbReference>
<evidence type="ECO:0000256" key="5">
    <source>
        <dbReference type="ARBA" id="ARBA00022741"/>
    </source>
</evidence>
<evidence type="ECO:0000256" key="4">
    <source>
        <dbReference type="ARBA" id="ARBA00022679"/>
    </source>
</evidence>
<dbReference type="PANTHER" id="PTHR43065">
    <property type="entry name" value="SENSOR HISTIDINE KINASE"/>
    <property type="match status" value="1"/>
</dbReference>
<keyword evidence="8" id="KW-0902">Two-component regulatory system</keyword>
<dbReference type="Gene3D" id="3.30.450.20">
    <property type="entry name" value="PAS domain"/>
    <property type="match status" value="1"/>
</dbReference>
<dbReference type="SMART" id="SM00388">
    <property type="entry name" value="HisKA"/>
    <property type="match status" value="1"/>
</dbReference>
<dbReference type="Pfam" id="PF08448">
    <property type="entry name" value="PAS_4"/>
    <property type="match status" value="1"/>
</dbReference>
<proteinExistence type="predicted"/>
<accession>G2LDL3</accession>
<dbReference type="STRING" id="981222.Cabther_A1727"/>
<dbReference type="PROSITE" id="PS50109">
    <property type="entry name" value="HIS_KIN"/>
    <property type="match status" value="1"/>
</dbReference>
<dbReference type="PRINTS" id="PR00344">
    <property type="entry name" value="BCTRLSENSOR"/>
</dbReference>
<evidence type="ECO:0000259" key="10">
    <source>
        <dbReference type="PROSITE" id="PS50109"/>
    </source>
</evidence>
<evidence type="ECO:0000313" key="11">
    <source>
        <dbReference type="EMBL" id="AEP12473.1"/>
    </source>
</evidence>
<dbReference type="PANTHER" id="PTHR43065:SF10">
    <property type="entry name" value="PEROXIDE STRESS-ACTIVATED HISTIDINE KINASE MAK3"/>
    <property type="match status" value="1"/>
</dbReference>
<organism evidence="11 12">
    <name type="scientific">Chloracidobacterium thermophilum (strain B)</name>
    <dbReference type="NCBI Taxonomy" id="981222"/>
    <lineage>
        <taxon>Bacteria</taxon>
        <taxon>Pseudomonadati</taxon>
        <taxon>Acidobacteriota</taxon>
        <taxon>Terriglobia</taxon>
        <taxon>Terriglobales</taxon>
        <taxon>Acidobacteriaceae</taxon>
        <taxon>Chloracidobacterium</taxon>
    </lineage>
</organism>
<name>G2LDL3_CHLTF</name>
<dbReference type="InterPro" id="IPR004358">
    <property type="entry name" value="Sig_transdc_His_kin-like_C"/>
</dbReference>
<dbReference type="CDD" id="cd00082">
    <property type="entry name" value="HisKA"/>
    <property type="match status" value="1"/>
</dbReference>
<keyword evidence="3" id="KW-0597">Phosphoprotein</keyword>
<evidence type="ECO:0000313" key="12">
    <source>
        <dbReference type="Proteomes" id="UP000006791"/>
    </source>
</evidence>
<dbReference type="EMBL" id="CP002514">
    <property type="protein sequence ID" value="AEP12473.1"/>
    <property type="molecule type" value="Genomic_DNA"/>
</dbReference>
<dbReference type="AlphaFoldDB" id="G2LDL3"/>
<dbReference type="Gene3D" id="3.30.565.10">
    <property type="entry name" value="Histidine kinase-like ATPase, C-terminal domain"/>
    <property type="match status" value="1"/>
</dbReference>
<evidence type="ECO:0000256" key="9">
    <source>
        <dbReference type="SAM" id="Phobius"/>
    </source>
</evidence>
<protein>
    <recommendedName>
        <fullName evidence="2">histidine kinase</fullName>
        <ecNumber evidence="2">2.7.13.3</ecNumber>
    </recommendedName>
</protein>
<evidence type="ECO:0000256" key="3">
    <source>
        <dbReference type="ARBA" id="ARBA00022553"/>
    </source>
</evidence>
<dbReference type="GO" id="GO:0005524">
    <property type="term" value="F:ATP binding"/>
    <property type="evidence" value="ECO:0007669"/>
    <property type="project" value="UniProtKB-KW"/>
</dbReference>
<keyword evidence="5" id="KW-0547">Nucleotide-binding</keyword>
<keyword evidence="9" id="KW-1133">Transmembrane helix</keyword>
<feature type="transmembrane region" description="Helical" evidence="9">
    <location>
        <begin position="154"/>
        <end position="176"/>
    </location>
</feature>
<dbReference type="HOGENOM" id="CLU_479591_0_0_0"/>
<keyword evidence="9" id="KW-0472">Membrane</keyword>
<dbReference type="InterPro" id="IPR036097">
    <property type="entry name" value="HisK_dim/P_sf"/>
</dbReference>
<evidence type="ECO:0000256" key="2">
    <source>
        <dbReference type="ARBA" id="ARBA00012438"/>
    </source>
</evidence>
<dbReference type="InterPro" id="IPR036890">
    <property type="entry name" value="HATPase_C_sf"/>
</dbReference>
<feature type="domain" description="Histidine kinase" evidence="10">
    <location>
        <begin position="360"/>
        <end position="564"/>
    </location>
</feature>
<evidence type="ECO:0000256" key="6">
    <source>
        <dbReference type="ARBA" id="ARBA00022777"/>
    </source>
</evidence>
<dbReference type="SMART" id="SM00387">
    <property type="entry name" value="HATPase_c"/>
    <property type="match status" value="1"/>
</dbReference>
<dbReference type="InterPro" id="IPR003594">
    <property type="entry name" value="HATPase_dom"/>
</dbReference>
<sequence>MAGQALTAVLVALLVTVCLIGLWATYTLRSAYDREAQHRTRAEVQLTAYRLAARFTAGQFITEPLTPDWLPSGLTMAVGIYDHLGQRRTVVVRNDPTGELALPDNLDVANSDREETRYLHGVWVLTVPLHKADGERLGHLHLLARHRQAQLSGVVLRVAYELPLWLVMGAAGLWLARSVFLSGRSSARSYANRPASVEFVMAGYQEVIDRLQSAGRELERLRTDAEHRALVQTEFSDRLIASIPDALVVVDEHGTTVLANLTAQRLFGRPPGIPFREFFADVPDLQNLVAAGLQDGSVRRQSDITVLIGGHQRTLEASVAPIPGAASVLCLIANITELAALRATAQARETLTSLGDMAAGIAHEFKNSLATMDGYARLLMQDVPDNPAARALRDEVRHLTQVVSDFLTFARPLRPVMAPVDLAGVVEEVVTLLREDFRRREVTLVLPESLPVIPGDAALLRRAFENLFRNALEAIPDDAPVREVRLRAITGPEDVTLLLEDSGTGFPPEVAANLFLPFFTTKKQGHGLGLAIVRKIIVSHNGRIEACNLPAGGAQFRISLPLRIGVEK</sequence>
<dbReference type="EC" id="2.7.13.3" evidence="2"/>
<evidence type="ECO:0000256" key="1">
    <source>
        <dbReference type="ARBA" id="ARBA00000085"/>
    </source>
</evidence>
<keyword evidence="7" id="KW-0067">ATP-binding</keyword>
<dbReference type="CDD" id="cd00130">
    <property type="entry name" value="PAS"/>
    <property type="match status" value="1"/>
</dbReference>
<dbReference type="InterPro" id="IPR000014">
    <property type="entry name" value="PAS"/>
</dbReference>
<keyword evidence="12" id="KW-1185">Reference proteome</keyword>
<dbReference type="Gene3D" id="1.10.287.130">
    <property type="match status" value="1"/>
</dbReference>
<dbReference type="Pfam" id="PF02518">
    <property type="entry name" value="HATPase_c"/>
    <property type="match status" value="1"/>
</dbReference>
<dbReference type="KEGG" id="ctm:Cabther_A1727"/>
<evidence type="ECO:0000256" key="8">
    <source>
        <dbReference type="ARBA" id="ARBA00023012"/>
    </source>
</evidence>
<reference evidence="11 12" key="1">
    <citation type="journal article" date="2012" name="Environ. Microbiol.">
        <title>Complete genome of Candidatus Chloracidobacterium thermophilum, a chlorophyll-based photoheterotroph belonging to the phylum Acidobacteria.</title>
        <authorList>
            <person name="Garcia Costas A.M."/>
            <person name="Liu Z."/>
            <person name="Tomsho L.P."/>
            <person name="Schuster S.C."/>
            <person name="Ward D.M."/>
            <person name="Bryant D.A."/>
        </authorList>
    </citation>
    <scope>NUCLEOTIDE SEQUENCE [LARGE SCALE GENOMIC DNA]</scope>
    <source>
        <strain evidence="11 12">B</strain>
    </source>
</reference>
<dbReference type="Proteomes" id="UP000006791">
    <property type="component" value="Chromosome 1"/>
</dbReference>
<comment type="catalytic activity">
    <reaction evidence="1">
        <text>ATP + protein L-histidine = ADP + protein N-phospho-L-histidine.</text>
        <dbReference type="EC" id="2.7.13.3"/>
    </reaction>
</comment>
<feature type="transmembrane region" description="Helical" evidence="9">
    <location>
        <begin position="6"/>
        <end position="26"/>
    </location>
</feature>
<evidence type="ECO:0000256" key="7">
    <source>
        <dbReference type="ARBA" id="ARBA00022840"/>
    </source>
</evidence>
<dbReference type="InterPro" id="IPR005467">
    <property type="entry name" value="His_kinase_dom"/>
</dbReference>
<gene>
    <name evidence="11" type="ordered locus">Cabther_A1727</name>
</gene>
<dbReference type="SUPFAM" id="SSF47384">
    <property type="entry name" value="Homodimeric domain of signal transducing histidine kinase"/>
    <property type="match status" value="1"/>
</dbReference>
<dbReference type="InterPro" id="IPR013656">
    <property type="entry name" value="PAS_4"/>
</dbReference>
<dbReference type="InterPro" id="IPR003661">
    <property type="entry name" value="HisK_dim/P_dom"/>
</dbReference>
<dbReference type="GO" id="GO:0000155">
    <property type="term" value="F:phosphorelay sensor kinase activity"/>
    <property type="evidence" value="ECO:0007669"/>
    <property type="project" value="InterPro"/>
</dbReference>